<name>A0A2U3EQ80_PURLI</name>
<comment type="caution">
    <text evidence="2">The sequence shown here is derived from an EMBL/GenBank/DDBJ whole genome shotgun (WGS) entry which is preliminary data.</text>
</comment>
<accession>A0A2U3EQ80</accession>
<feature type="region of interest" description="Disordered" evidence="1">
    <location>
        <begin position="580"/>
        <end position="624"/>
    </location>
</feature>
<feature type="compositionally biased region" description="Basic residues" evidence="1">
    <location>
        <begin position="169"/>
        <end position="179"/>
    </location>
</feature>
<dbReference type="EMBL" id="LCWV01000001">
    <property type="protein sequence ID" value="PWI76667.1"/>
    <property type="molecule type" value="Genomic_DNA"/>
</dbReference>
<feature type="compositionally biased region" description="Polar residues" evidence="1">
    <location>
        <begin position="589"/>
        <end position="608"/>
    </location>
</feature>
<evidence type="ECO:0000313" key="3">
    <source>
        <dbReference type="Proteomes" id="UP000245956"/>
    </source>
</evidence>
<feature type="region of interest" description="Disordered" evidence="1">
    <location>
        <begin position="1"/>
        <end position="182"/>
    </location>
</feature>
<feature type="compositionally biased region" description="Polar residues" evidence="1">
    <location>
        <begin position="24"/>
        <end position="40"/>
    </location>
</feature>
<feature type="compositionally biased region" description="Gly residues" evidence="1">
    <location>
        <begin position="143"/>
        <end position="157"/>
    </location>
</feature>
<protein>
    <submittedName>
        <fullName evidence="2">Uncharacterized protein</fullName>
    </submittedName>
</protein>
<sequence length="688" mass="71631">MEAKGGGCVWRNGREADEARGQASVETGTSSVSLSAQTLCYGSGGRDGPLRPERHTGAVGVVDLARTPGAEDEGNGEGSRWRWTTDDGDGNGNGDGRDGGEGQGCEQQQDGVAAAENATERYPSPRAAQAEGVGVGVDVAAGEGQGEGRGRGRGGAGAQAQVEAGTGCRARKPNSRSKARTQAEHQKLRAWASCASAEGWPGTTVPCSQRRRDVGGWDGGWMDGRSGWSGWRDGWMDEIAPTPARTGGILRLSTLAVWRRRRYVPSLCTYWTYLTGHLLEEGTYSPGAGRTGPSITFWEGLPRPGQPGRAIRLRMDGSPGGSTVAAATYYKLPRTVAAVAVAAAGAGAAAAAAARRLREVGRACNLAALALSLPGPGCGSDKVLAVVLSYAAEGVKGQGQAVAGGRCRCFLRVHASKPGGRHRGREGEGGRTALFVGERGGGVKSGYFRRSANAGHLGERFFALTLRIGSEASPFSGPAIQQCWAGGDVRAGGPMSREVQAVYGVTDDVGEMAASFQEAAATCLYSQGVGMRRGAVRVGVGVGGTASGSARWSGSAQWEARLGLGWRLWRDDGWMEVSCQEARPGQARPEQSSAWNAAQRSTQRSSGAASHGWHARPGGGDDRKRGVTAKLVLLEADSRVKFGWPEPGLPATLPALPAFALPACVANMQVQGAALRCTTLHHYCSPRP</sequence>
<feature type="compositionally biased region" description="Low complexity" evidence="1">
    <location>
        <begin position="127"/>
        <end position="142"/>
    </location>
</feature>
<gene>
    <name evidence="2" type="ORF">PCL_03861</name>
</gene>
<dbReference type="Proteomes" id="UP000245956">
    <property type="component" value="Unassembled WGS sequence"/>
</dbReference>
<reference evidence="2 3" key="1">
    <citation type="journal article" date="2016" name="Front. Microbiol.">
        <title>Genome and transcriptome sequences reveal the specific parasitism of the nematophagous Purpureocillium lilacinum 36-1.</title>
        <authorList>
            <person name="Xie J."/>
            <person name="Li S."/>
            <person name="Mo C."/>
            <person name="Xiao X."/>
            <person name="Peng D."/>
            <person name="Wang G."/>
            <person name="Xiao Y."/>
        </authorList>
    </citation>
    <scope>NUCLEOTIDE SEQUENCE [LARGE SCALE GENOMIC DNA]</scope>
    <source>
        <strain evidence="2 3">36-1</strain>
    </source>
</reference>
<proteinExistence type="predicted"/>
<dbReference type="AlphaFoldDB" id="A0A2U3EQ80"/>
<evidence type="ECO:0000256" key="1">
    <source>
        <dbReference type="SAM" id="MobiDB-lite"/>
    </source>
</evidence>
<evidence type="ECO:0000313" key="2">
    <source>
        <dbReference type="EMBL" id="PWI76667.1"/>
    </source>
</evidence>
<organism evidence="2 3">
    <name type="scientific">Purpureocillium lilacinum</name>
    <name type="common">Paecilomyces lilacinus</name>
    <dbReference type="NCBI Taxonomy" id="33203"/>
    <lineage>
        <taxon>Eukaryota</taxon>
        <taxon>Fungi</taxon>
        <taxon>Dikarya</taxon>
        <taxon>Ascomycota</taxon>
        <taxon>Pezizomycotina</taxon>
        <taxon>Sordariomycetes</taxon>
        <taxon>Hypocreomycetidae</taxon>
        <taxon>Hypocreales</taxon>
        <taxon>Ophiocordycipitaceae</taxon>
        <taxon>Purpureocillium</taxon>
    </lineage>
</organism>